<sequence length="144" mass="16388">FKEKVPTMTELDHIFMTRMAGCHAVVSLNGRFIGNPQLNSGETEKYLETIRPPPQDPESHAIHILKRNEFVYARQSMRVSLHWMMKTGHVHIFVKGSFEKVKDASNPRSIPKDYDQVAERLAKEGVYTLALAHRECGLIDISVA</sequence>
<keyword evidence="5" id="KW-0460">Magnesium</keyword>
<dbReference type="GO" id="GO:0016020">
    <property type="term" value="C:membrane"/>
    <property type="evidence" value="ECO:0007669"/>
    <property type="project" value="UniProtKB-SubCell"/>
</dbReference>
<keyword evidence="8" id="KW-1185">Reference proteome</keyword>
<dbReference type="OrthoDB" id="48943at2759"/>
<dbReference type="InterPro" id="IPR023299">
    <property type="entry name" value="ATPase_P-typ_cyto_dom_N"/>
</dbReference>
<reference evidence="7 8" key="1">
    <citation type="journal article" date="2017" name="Mycologia">
        <title>Bifiguratus adelaidae, gen. et sp. nov., a new member of Mucoromycotina in endophytic and soil-dwelling habitats.</title>
        <authorList>
            <person name="Torres-Cruz T.J."/>
            <person name="Billingsley Tobias T.L."/>
            <person name="Almatruk M."/>
            <person name="Hesse C."/>
            <person name="Kuske C.R."/>
            <person name="Desiro A."/>
            <person name="Benucci G.M."/>
            <person name="Bonito G."/>
            <person name="Stajich J.E."/>
            <person name="Dunlap C."/>
            <person name="Arnold A.E."/>
            <person name="Porras-Alfaro A."/>
        </authorList>
    </citation>
    <scope>NUCLEOTIDE SEQUENCE [LARGE SCALE GENOMIC DNA]</scope>
    <source>
        <strain evidence="7 8">AZ0501</strain>
    </source>
</reference>
<keyword evidence="6" id="KW-1278">Translocase</keyword>
<evidence type="ECO:0000313" key="8">
    <source>
        <dbReference type="Proteomes" id="UP000242875"/>
    </source>
</evidence>
<organism evidence="7 8">
    <name type="scientific">Bifiguratus adelaidae</name>
    <dbReference type="NCBI Taxonomy" id="1938954"/>
    <lineage>
        <taxon>Eukaryota</taxon>
        <taxon>Fungi</taxon>
        <taxon>Fungi incertae sedis</taxon>
        <taxon>Mucoromycota</taxon>
        <taxon>Mucoromycotina</taxon>
        <taxon>Endogonomycetes</taxon>
        <taxon>Endogonales</taxon>
        <taxon>Endogonales incertae sedis</taxon>
        <taxon>Bifiguratus</taxon>
    </lineage>
</organism>
<evidence type="ECO:0000256" key="3">
    <source>
        <dbReference type="ARBA" id="ARBA00022741"/>
    </source>
</evidence>
<dbReference type="GO" id="GO:0140358">
    <property type="term" value="F:P-type transmembrane transporter activity"/>
    <property type="evidence" value="ECO:0007669"/>
    <property type="project" value="InterPro"/>
</dbReference>
<name>A0A261XYN5_9FUNG</name>
<evidence type="ECO:0000256" key="6">
    <source>
        <dbReference type="ARBA" id="ARBA00022967"/>
    </source>
</evidence>
<accession>A0A261XYN5</accession>
<dbReference type="AlphaFoldDB" id="A0A261XYN5"/>
<dbReference type="GO" id="GO:0019829">
    <property type="term" value="F:ATPase-coupled monoatomic cation transmembrane transporter activity"/>
    <property type="evidence" value="ECO:0007669"/>
    <property type="project" value="TreeGrafter"/>
</dbReference>
<protein>
    <submittedName>
        <fullName evidence="7">Uncharacterized protein</fullName>
    </submittedName>
</protein>
<comment type="caution">
    <text evidence="7">The sequence shown here is derived from an EMBL/GenBank/DDBJ whole genome shotgun (WGS) entry which is preliminary data.</text>
</comment>
<evidence type="ECO:0000256" key="1">
    <source>
        <dbReference type="ARBA" id="ARBA00004141"/>
    </source>
</evidence>
<proteinExistence type="predicted"/>
<feature type="non-terminal residue" evidence="7">
    <location>
        <position position="1"/>
    </location>
</feature>
<dbReference type="Gene3D" id="3.40.1110.10">
    <property type="entry name" value="Calcium-transporting ATPase, cytoplasmic domain N"/>
    <property type="match status" value="1"/>
</dbReference>
<dbReference type="Proteomes" id="UP000242875">
    <property type="component" value="Unassembled WGS sequence"/>
</dbReference>
<dbReference type="GO" id="GO:0005524">
    <property type="term" value="F:ATP binding"/>
    <property type="evidence" value="ECO:0007669"/>
    <property type="project" value="UniProtKB-KW"/>
</dbReference>
<dbReference type="SUPFAM" id="SSF81660">
    <property type="entry name" value="Metal cation-transporting ATPase, ATP-binding domain N"/>
    <property type="match status" value="1"/>
</dbReference>
<dbReference type="PANTHER" id="PTHR45630:SF11">
    <property type="entry name" value="CATION-TRANSPORTING P-TYPE ATPASE N-TERMINAL DOMAIN-CONTAINING PROTEIN"/>
    <property type="match status" value="1"/>
</dbReference>
<evidence type="ECO:0000256" key="4">
    <source>
        <dbReference type="ARBA" id="ARBA00022840"/>
    </source>
</evidence>
<evidence type="ECO:0000256" key="2">
    <source>
        <dbReference type="ARBA" id="ARBA00022723"/>
    </source>
</evidence>
<dbReference type="InterPro" id="IPR006544">
    <property type="entry name" value="P-type_TPase_V"/>
</dbReference>
<gene>
    <name evidence="7" type="ORF">BZG36_02722</name>
</gene>
<keyword evidence="4" id="KW-0067">ATP-binding</keyword>
<dbReference type="PANTHER" id="PTHR45630">
    <property type="entry name" value="CATION-TRANSPORTING ATPASE-RELATED"/>
    <property type="match status" value="1"/>
</dbReference>
<evidence type="ECO:0000313" key="7">
    <source>
        <dbReference type="EMBL" id="OZJ03470.1"/>
    </source>
</evidence>
<keyword evidence="3" id="KW-0547">Nucleotide-binding</keyword>
<keyword evidence="2" id="KW-0479">Metal-binding</keyword>
<dbReference type="GO" id="GO:0046872">
    <property type="term" value="F:metal ion binding"/>
    <property type="evidence" value="ECO:0007669"/>
    <property type="project" value="UniProtKB-KW"/>
</dbReference>
<dbReference type="EMBL" id="MVBO01000084">
    <property type="protein sequence ID" value="OZJ03470.1"/>
    <property type="molecule type" value="Genomic_DNA"/>
</dbReference>
<comment type="subcellular location">
    <subcellularLocation>
        <location evidence="1">Membrane</location>
        <topology evidence="1">Multi-pass membrane protein</topology>
    </subcellularLocation>
</comment>
<evidence type="ECO:0000256" key="5">
    <source>
        <dbReference type="ARBA" id="ARBA00022842"/>
    </source>
</evidence>